<evidence type="ECO:0000256" key="9">
    <source>
        <dbReference type="ARBA" id="ARBA00023136"/>
    </source>
</evidence>
<protein>
    <recommendedName>
        <fullName evidence="3 13">Membrane protein insertase YidC</fullName>
    </recommendedName>
    <alternativeName>
        <fullName evidence="12 13">Foldase YidC</fullName>
    </alternativeName>
    <alternativeName>
        <fullName evidence="11 13">Membrane integrase YidC</fullName>
    </alternativeName>
    <alternativeName>
        <fullName evidence="13">Membrane protein YidC</fullName>
    </alternativeName>
</protein>
<evidence type="ECO:0000256" key="8">
    <source>
        <dbReference type="ARBA" id="ARBA00022989"/>
    </source>
</evidence>
<dbReference type="Pfam" id="PF14849">
    <property type="entry name" value="YidC_periplas"/>
    <property type="match status" value="1"/>
</dbReference>
<organism evidence="17 18">
    <name type="scientific">Peteryoungia desertarenae</name>
    <dbReference type="NCBI Taxonomy" id="1813451"/>
    <lineage>
        <taxon>Bacteria</taxon>
        <taxon>Pseudomonadati</taxon>
        <taxon>Pseudomonadota</taxon>
        <taxon>Alphaproteobacteria</taxon>
        <taxon>Hyphomicrobiales</taxon>
        <taxon>Rhizobiaceae</taxon>
        <taxon>Peteryoungia</taxon>
    </lineage>
</organism>
<dbReference type="InterPro" id="IPR028055">
    <property type="entry name" value="YidC/Oxa/ALB_C"/>
</dbReference>
<keyword evidence="9 13" id="KW-0472">Membrane</keyword>
<feature type="transmembrane region" description="Helical" evidence="13">
    <location>
        <begin position="367"/>
        <end position="394"/>
    </location>
</feature>
<dbReference type="InterPro" id="IPR028053">
    <property type="entry name" value="Membr_insert_YidC_N"/>
</dbReference>
<evidence type="ECO:0000256" key="5">
    <source>
        <dbReference type="ARBA" id="ARBA00022475"/>
    </source>
</evidence>
<evidence type="ECO:0000259" key="16">
    <source>
        <dbReference type="Pfam" id="PF14849"/>
    </source>
</evidence>
<comment type="subcellular location">
    <subcellularLocation>
        <location evidence="1">Cell inner membrane</location>
        <topology evidence="1">Multi-pass membrane protein</topology>
    </subcellularLocation>
    <subcellularLocation>
        <location evidence="13">Cell membrane</location>
        <topology evidence="13">Multi-pass membrane protein</topology>
    </subcellularLocation>
</comment>
<dbReference type="InterPro" id="IPR019998">
    <property type="entry name" value="Membr_insert_YidC"/>
</dbReference>
<keyword evidence="7 13" id="KW-0653">Protein transport</keyword>
<dbReference type="NCBIfam" id="TIGR03593">
    <property type="entry name" value="yidC_nterm"/>
    <property type="match status" value="1"/>
</dbReference>
<dbReference type="PRINTS" id="PR00701">
    <property type="entry name" value="60KDINNERMP"/>
</dbReference>
<accession>A0ABX6QLV3</accession>
<dbReference type="PANTHER" id="PTHR12428">
    <property type="entry name" value="OXA1"/>
    <property type="match status" value="1"/>
</dbReference>
<reference evidence="17 18" key="1">
    <citation type="submission" date="2020-06" db="EMBL/GenBank/DDBJ databases">
        <title>Genome sequence of Rhizobium sp strain ADMK78.</title>
        <authorList>
            <person name="Rahi P."/>
        </authorList>
    </citation>
    <scope>NUCLEOTIDE SEQUENCE [LARGE SCALE GENOMIC DNA]</scope>
    <source>
        <strain evidence="17 18">ADMK78</strain>
    </source>
</reference>
<evidence type="ECO:0000256" key="14">
    <source>
        <dbReference type="SAM" id="MobiDB-lite"/>
    </source>
</evidence>
<keyword evidence="5 13" id="KW-1003">Cell membrane</keyword>
<feature type="transmembrane region" description="Helical" evidence="13">
    <location>
        <begin position="539"/>
        <end position="558"/>
    </location>
</feature>
<comment type="similarity">
    <text evidence="2 13">Belongs to the OXA1/ALB3/YidC family. Type 1 subfamily.</text>
</comment>
<dbReference type="InterPro" id="IPR001708">
    <property type="entry name" value="YidC/ALB3/OXA1/COX18"/>
</dbReference>
<feature type="domain" description="Membrane insertase YidC/Oxa/ALB C-terminal" evidence="15">
    <location>
        <begin position="375"/>
        <end position="572"/>
    </location>
</feature>
<evidence type="ECO:0000256" key="11">
    <source>
        <dbReference type="ARBA" id="ARBA00033245"/>
    </source>
</evidence>
<feature type="transmembrane region" description="Helical" evidence="13">
    <location>
        <begin position="6"/>
        <end position="25"/>
    </location>
</feature>
<evidence type="ECO:0000256" key="7">
    <source>
        <dbReference type="ARBA" id="ARBA00022927"/>
    </source>
</evidence>
<evidence type="ECO:0000256" key="6">
    <source>
        <dbReference type="ARBA" id="ARBA00022692"/>
    </source>
</evidence>
<dbReference type="RefSeq" id="WP_138285624.1">
    <property type="nucleotide sequence ID" value="NZ_CP058350.1"/>
</dbReference>
<keyword evidence="4 13" id="KW-0813">Transport</keyword>
<dbReference type="NCBIfam" id="TIGR03592">
    <property type="entry name" value="yidC_oxa1_cterm"/>
    <property type="match status" value="1"/>
</dbReference>
<keyword evidence="10 13" id="KW-0143">Chaperone</keyword>
<feature type="compositionally biased region" description="Low complexity" evidence="14">
    <location>
        <begin position="46"/>
        <end position="55"/>
    </location>
</feature>
<evidence type="ECO:0000256" key="13">
    <source>
        <dbReference type="HAMAP-Rule" id="MF_01810"/>
    </source>
</evidence>
<evidence type="ECO:0000256" key="1">
    <source>
        <dbReference type="ARBA" id="ARBA00004429"/>
    </source>
</evidence>
<dbReference type="InterPro" id="IPR038221">
    <property type="entry name" value="YidC_periplasmic_sf"/>
</dbReference>
<sequence>MQNNRNYFIAIALSVLIVLAWQFFYMNPRIEQQRLAEEARLAQQAQTEAASQSTTPPAGGTVEGALPNGAVGAAAEQSTAETPRVAIDTPALSGSLNLTGARLDDLRLKEYHVTVDDSSPLVTLLNPANTQDGYFAEIGYIAGENSGSVPGPNTVWTLASGEELTPSTPVTLTYTNEVGVTFERKVSVDEHYMFKFEDTVRNEGASAATIAQYGRVTRYNKPATASVFVIHEGFLGVIGTEGSLSEHSYSDIEDANVANEKATGGWLGITDKYWATSLIPSQTLPYESRFSHFTDGTPRFQADFRADALTVPAGQSTTVETLIFAGAKRVPVIDGYDAQLSIPKFDLMIDWGWFYFITKPMFKMMDYFYHLIGNFGVAILLTTIVVKIIFFPLANKQYASMANMKRVQPKLEELKAKHGSDRMALQQAMMELYKTEKINPVAGCWPILLQIPVFFALYKVIYVTIEMRHAPFFGWIQDLSAPDPTSIINLFGLLPFDSPSFLHLGVWPILMGITMWVQMRMNPTPPDPTQAMLFNWMPVLFTFMLGSFPAGLVIYWAWNNTLSILQQAVIMRRHGVKIELFSNIANAFRRKPAETK</sequence>
<dbReference type="EMBL" id="CP058350">
    <property type="protein sequence ID" value="QLF69242.1"/>
    <property type="molecule type" value="Genomic_DNA"/>
</dbReference>
<feature type="domain" description="Membrane insertase YidC N-terminal" evidence="16">
    <location>
        <begin position="84"/>
        <end position="363"/>
    </location>
</feature>
<dbReference type="CDD" id="cd20070">
    <property type="entry name" value="5TM_YidC_Alb3"/>
    <property type="match status" value="1"/>
</dbReference>
<feature type="transmembrane region" description="Helical" evidence="13">
    <location>
        <begin position="438"/>
        <end position="458"/>
    </location>
</feature>
<keyword evidence="8 13" id="KW-1133">Transmembrane helix</keyword>
<dbReference type="NCBIfam" id="NF002353">
    <property type="entry name" value="PRK01318.1-4"/>
    <property type="match status" value="1"/>
</dbReference>
<evidence type="ECO:0000256" key="2">
    <source>
        <dbReference type="ARBA" id="ARBA00010527"/>
    </source>
</evidence>
<dbReference type="CDD" id="cd19961">
    <property type="entry name" value="EcYidC-like_peri"/>
    <property type="match status" value="1"/>
</dbReference>
<dbReference type="Proteomes" id="UP000308530">
    <property type="component" value="Chromosome"/>
</dbReference>
<dbReference type="PANTHER" id="PTHR12428:SF65">
    <property type="entry name" value="CYTOCHROME C OXIDASE ASSEMBLY PROTEIN COX18, MITOCHONDRIAL"/>
    <property type="match status" value="1"/>
</dbReference>
<evidence type="ECO:0000313" key="18">
    <source>
        <dbReference type="Proteomes" id="UP000308530"/>
    </source>
</evidence>
<evidence type="ECO:0000256" key="3">
    <source>
        <dbReference type="ARBA" id="ARBA00015325"/>
    </source>
</evidence>
<evidence type="ECO:0000259" key="15">
    <source>
        <dbReference type="Pfam" id="PF02096"/>
    </source>
</evidence>
<keyword evidence="18" id="KW-1185">Reference proteome</keyword>
<evidence type="ECO:0000256" key="4">
    <source>
        <dbReference type="ARBA" id="ARBA00022448"/>
    </source>
</evidence>
<feature type="region of interest" description="Disordered" evidence="14">
    <location>
        <begin position="46"/>
        <end position="86"/>
    </location>
</feature>
<keyword evidence="6 13" id="KW-0812">Transmembrane</keyword>
<comment type="function">
    <text evidence="13">Required for the insertion and/or proper folding and/or complex formation of integral membrane proteins into the membrane. Involved in integration of membrane proteins that insert both dependently and independently of the Sec translocase complex, as well as at least some lipoproteins. Aids folding of multispanning membrane proteins.</text>
</comment>
<dbReference type="PRINTS" id="PR01900">
    <property type="entry name" value="YIDCPROTEIN"/>
</dbReference>
<proteinExistence type="inferred from homology"/>
<comment type="subunit">
    <text evidence="13">Interacts with the Sec translocase complex via SecD. Specifically interacts with transmembrane segments of nascent integral membrane proteins during membrane integration.</text>
</comment>
<dbReference type="HAMAP" id="MF_01810">
    <property type="entry name" value="YidC_type1"/>
    <property type="match status" value="1"/>
</dbReference>
<gene>
    <name evidence="13 17" type="primary">yidC</name>
    <name evidence="17" type="ORF">FE840_006625</name>
</gene>
<evidence type="ECO:0000313" key="17">
    <source>
        <dbReference type="EMBL" id="QLF69242.1"/>
    </source>
</evidence>
<name>A0ABX6QLV3_9HYPH</name>
<dbReference type="InterPro" id="IPR047196">
    <property type="entry name" value="YidC_ALB_C"/>
</dbReference>
<evidence type="ECO:0000256" key="12">
    <source>
        <dbReference type="ARBA" id="ARBA00033342"/>
    </source>
</evidence>
<evidence type="ECO:0000256" key="10">
    <source>
        <dbReference type="ARBA" id="ARBA00023186"/>
    </source>
</evidence>
<dbReference type="Gene3D" id="2.70.98.90">
    <property type="match status" value="1"/>
</dbReference>
<dbReference type="Pfam" id="PF02096">
    <property type="entry name" value="60KD_IMP"/>
    <property type="match status" value="1"/>
</dbReference>